<organism evidence="7 8">
    <name type="scientific">Saccharothrix violaceirubra</name>
    <dbReference type="NCBI Taxonomy" id="413306"/>
    <lineage>
        <taxon>Bacteria</taxon>
        <taxon>Bacillati</taxon>
        <taxon>Actinomycetota</taxon>
        <taxon>Actinomycetes</taxon>
        <taxon>Pseudonocardiales</taxon>
        <taxon>Pseudonocardiaceae</taxon>
        <taxon>Saccharothrix</taxon>
    </lineage>
</organism>
<dbReference type="InterPro" id="IPR036390">
    <property type="entry name" value="WH_DNA-bd_sf"/>
</dbReference>
<dbReference type="Gene3D" id="1.10.10.10">
    <property type="entry name" value="Winged helix-like DNA-binding domain superfamily/Winged helix DNA-binding domain"/>
    <property type="match status" value="1"/>
</dbReference>
<dbReference type="CDD" id="cd00609">
    <property type="entry name" value="AAT_like"/>
    <property type="match status" value="1"/>
</dbReference>
<keyword evidence="4" id="KW-0238">DNA-binding</keyword>
<dbReference type="PANTHER" id="PTHR46577">
    <property type="entry name" value="HTH-TYPE TRANSCRIPTIONAL REGULATORY PROTEIN GABR"/>
    <property type="match status" value="1"/>
</dbReference>
<dbReference type="EMBL" id="JACHJS010000001">
    <property type="protein sequence ID" value="MBB4968475.1"/>
    <property type="molecule type" value="Genomic_DNA"/>
</dbReference>
<dbReference type="GO" id="GO:0003677">
    <property type="term" value="F:DNA binding"/>
    <property type="evidence" value="ECO:0007669"/>
    <property type="project" value="UniProtKB-KW"/>
</dbReference>
<dbReference type="SUPFAM" id="SSF53383">
    <property type="entry name" value="PLP-dependent transferases"/>
    <property type="match status" value="1"/>
</dbReference>
<dbReference type="PRINTS" id="PR00035">
    <property type="entry name" value="HTHGNTR"/>
</dbReference>
<dbReference type="PROSITE" id="PS50949">
    <property type="entry name" value="HTH_GNTR"/>
    <property type="match status" value="1"/>
</dbReference>
<dbReference type="PANTHER" id="PTHR46577:SF1">
    <property type="entry name" value="HTH-TYPE TRANSCRIPTIONAL REGULATORY PROTEIN GABR"/>
    <property type="match status" value="1"/>
</dbReference>
<keyword evidence="7" id="KW-0808">Transferase</keyword>
<protein>
    <submittedName>
        <fullName evidence="7">GntR family transcriptional regulator/MocR family aminotransferase</fullName>
    </submittedName>
</protein>
<keyword evidence="2" id="KW-0663">Pyridoxal phosphate</keyword>
<dbReference type="CDD" id="cd07377">
    <property type="entry name" value="WHTH_GntR"/>
    <property type="match status" value="1"/>
</dbReference>
<accession>A0A7W7TAY7</accession>
<proteinExistence type="inferred from homology"/>
<evidence type="ECO:0000256" key="2">
    <source>
        <dbReference type="ARBA" id="ARBA00022898"/>
    </source>
</evidence>
<comment type="similarity">
    <text evidence="1">In the C-terminal section; belongs to the class-I pyridoxal-phosphate-dependent aminotransferase family.</text>
</comment>
<dbReference type="SUPFAM" id="SSF46785">
    <property type="entry name" value="Winged helix' DNA-binding domain"/>
    <property type="match status" value="1"/>
</dbReference>
<reference evidence="7 8" key="1">
    <citation type="submission" date="2020-08" db="EMBL/GenBank/DDBJ databases">
        <title>Sequencing the genomes of 1000 actinobacteria strains.</title>
        <authorList>
            <person name="Klenk H.-P."/>
        </authorList>
    </citation>
    <scope>NUCLEOTIDE SEQUENCE [LARGE SCALE GENOMIC DNA]</scope>
    <source>
        <strain evidence="7 8">DSM 45084</strain>
    </source>
</reference>
<evidence type="ECO:0000259" key="6">
    <source>
        <dbReference type="PROSITE" id="PS50949"/>
    </source>
</evidence>
<evidence type="ECO:0000256" key="3">
    <source>
        <dbReference type="ARBA" id="ARBA00023015"/>
    </source>
</evidence>
<evidence type="ECO:0000256" key="1">
    <source>
        <dbReference type="ARBA" id="ARBA00005384"/>
    </source>
</evidence>
<dbReference type="AlphaFoldDB" id="A0A7W7TAY7"/>
<dbReference type="Proteomes" id="UP000542674">
    <property type="component" value="Unassembled WGS sequence"/>
</dbReference>
<dbReference type="InterPro" id="IPR036388">
    <property type="entry name" value="WH-like_DNA-bd_sf"/>
</dbReference>
<dbReference type="InterPro" id="IPR015421">
    <property type="entry name" value="PyrdxlP-dep_Trfase_major"/>
</dbReference>
<feature type="domain" description="HTH gntR-type" evidence="6">
    <location>
        <begin position="17"/>
        <end position="85"/>
    </location>
</feature>
<evidence type="ECO:0000313" key="7">
    <source>
        <dbReference type="EMBL" id="MBB4968475.1"/>
    </source>
</evidence>
<name>A0A7W7TAY7_9PSEU</name>
<dbReference type="InterPro" id="IPR004839">
    <property type="entry name" value="Aminotransferase_I/II_large"/>
</dbReference>
<dbReference type="InterPro" id="IPR015424">
    <property type="entry name" value="PyrdxlP-dep_Trfase"/>
</dbReference>
<comment type="caution">
    <text evidence="7">The sequence shown here is derived from an EMBL/GenBank/DDBJ whole genome shotgun (WGS) entry which is preliminary data.</text>
</comment>
<keyword evidence="3" id="KW-0805">Transcription regulation</keyword>
<dbReference type="GO" id="GO:0008483">
    <property type="term" value="F:transaminase activity"/>
    <property type="evidence" value="ECO:0007669"/>
    <property type="project" value="UniProtKB-KW"/>
</dbReference>
<keyword evidence="8" id="KW-1185">Reference proteome</keyword>
<dbReference type="SMART" id="SM00345">
    <property type="entry name" value="HTH_GNTR"/>
    <property type="match status" value="1"/>
</dbReference>
<dbReference type="RefSeq" id="WP_184674036.1">
    <property type="nucleotide sequence ID" value="NZ_BAABAI010000028.1"/>
</dbReference>
<keyword evidence="5" id="KW-0804">Transcription</keyword>
<keyword evidence="7" id="KW-0032">Aminotransferase</keyword>
<dbReference type="GO" id="GO:0030170">
    <property type="term" value="F:pyridoxal phosphate binding"/>
    <property type="evidence" value="ECO:0007669"/>
    <property type="project" value="InterPro"/>
</dbReference>
<evidence type="ECO:0000256" key="4">
    <source>
        <dbReference type="ARBA" id="ARBA00023125"/>
    </source>
</evidence>
<dbReference type="GO" id="GO:0003700">
    <property type="term" value="F:DNA-binding transcription factor activity"/>
    <property type="evidence" value="ECO:0007669"/>
    <property type="project" value="InterPro"/>
</dbReference>
<evidence type="ECO:0000256" key="5">
    <source>
        <dbReference type="ARBA" id="ARBA00023163"/>
    </source>
</evidence>
<dbReference type="InterPro" id="IPR000524">
    <property type="entry name" value="Tscrpt_reg_HTH_GntR"/>
</dbReference>
<dbReference type="Pfam" id="PF00155">
    <property type="entry name" value="Aminotran_1_2"/>
    <property type="match status" value="1"/>
</dbReference>
<dbReference type="Gene3D" id="3.40.640.10">
    <property type="entry name" value="Type I PLP-dependent aspartate aminotransferase-like (Major domain)"/>
    <property type="match status" value="1"/>
</dbReference>
<dbReference type="InterPro" id="IPR051446">
    <property type="entry name" value="HTH_trans_reg/aminotransferase"/>
</dbReference>
<dbReference type="Pfam" id="PF00392">
    <property type="entry name" value="GntR"/>
    <property type="match status" value="1"/>
</dbReference>
<evidence type="ECO:0000313" key="8">
    <source>
        <dbReference type="Proteomes" id="UP000542674"/>
    </source>
</evidence>
<gene>
    <name evidence="7" type="ORF">F4559_005834</name>
</gene>
<sequence length="478" mass="51423">MATNWTTYRELLLPHPTGRRRAVESELRRAVRDGRLAPGTRLPSSRDLAAQLGVARGTVTSAYAQLVGEGYLVARRGSGTAVAAAVTWPDAPPADRPPEDAAPPRRWRYDLRPGLPALNAFPRDEWSQAHRTALAGLPADALGYPDPAGYAGLRAELADYLGRVRAVAARPSDVVVTDGAAEGLALVAKVLRDNGHRTVAVEDPCHFGSTALLSSHGLEAVRVPVDERGIRVDRLAATDCRAVLVTAAHQFPLGVVLHPERRRALLAWAHDRDGLVVEDDYDAEHRYDRPATGAMQALDPNRVVYQGSTSKVLAPALRLGWLVLPPVLHAAVVQRKRMNDLGTATLPQAALAHLMRSGGYDRHLRRTRQLYRARRDALLSALAEELPTWEPIGVAAGLHVVIRLPDGTDDVAVQGRLAGRGVNTLALADFAGTPTFPGLVLGYAATTPDRLRAAVRIMASVGTVGTSVRTPPLDSRPR</sequence>